<dbReference type="GO" id="GO:0009092">
    <property type="term" value="P:homoserine metabolic process"/>
    <property type="evidence" value="ECO:0007669"/>
    <property type="project" value="TreeGrafter"/>
</dbReference>
<reference evidence="5 7" key="2">
    <citation type="submission" date="2018-06" db="EMBL/GenBank/DDBJ databases">
        <authorList>
            <consortium name="Pathogen Informatics"/>
            <person name="Doyle S."/>
        </authorList>
    </citation>
    <scope>NUCLEOTIDE SEQUENCE [LARGE SCALE GENOMIC DNA]</scope>
    <source>
        <strain evidence="5 7">NCTC12437</strain>
    </source>
</reference>
<dbReference type="PANTHER" id="PTHR32268:SF11">
    <property type="entry name" value="HOMOSERINE O-ACETYLTRANSFERASE"/>
    <property type="match status" value="1"/>
</dbReference>
<feature type="chain" id="PRO_5016821651" evidence="2">
    <location>
        <begin position="20"/>
        <end position="217"/>
    </location>
</feature>
<dbReference type="RefSeq" id="WP_058524085.1">
    <property type="nucleotide sequence ID" value="NZ_CAAAHV010000018.1"/>
</dbReference>
<evidence type="ECO:0000313" key="7">
    <source>
        <dbReference type="Proteomes" id="UP000255066"/>
    </source>
</evidence>
<dbReference type="GO" id="GO:0004414">
    <property type="term" value="F:homoserine O-acetyltransferase activity"/>
    <property type="evidence" value="ECO:0007669"/>
    <property type="project" value="UniProtKB-EC"/>
</dbReference>
<keyword evidence="5" id="KW-0378">Hydrolase</keyword>
<dbReference type="Gene3D" id="3.40.50.1820">
    <property type="entry name" value="alpha/beta hydrolase"/>
    <property type="match status" value="1"/>
</dbReference>
<keyword evidence="6" id="KW-1185">Reference proteome</keyword>
<dbReference type="InterPro" id="IPR000073">
    <property type="entry name" value="AB_hydrolase_1"/>
</dbReference>
<accession>A0A378I8Y1</accession>
<evidence type="ECO:0000313" key="6">
    <source>
        <dbReference type="Proteomes" id="UP000054735"/>
    </source>
</evidence>
<dbReference type="InterPro" id="IPR008220">
    <property type="entry name" value="HAT_MetX-like"/>
</dbReference>
<keyword evidence="5" id="KW-0012">Acyltransferase</keyword>
<dbReference type="PANTHER" id="PTHR32268">
    <property type="entry name" value="HOMOSERINE O-ACETYLTRANSFERASE"/>
    <property type="match status" value="1"/>
</dbReference>
<dbReference type="Proteomes" id="UP000255066">
    <property type="component" value="Unassembled WGS sequence"/>
</dbReference>
<dbReference type="STRING" id="28083.Lbir_2075"/>
<feature type="domain" description="AB hydrolase-1" evidence="3">
    <location>
        <begin position="72"/>
        <end position="213"/>
    </location>
</feature>
<dbReference type="OrthoDB" id="9800754at2"/>
<dbReference type="GO" id="GO:0009086">
    <property type="term" value="P:methionine biosynthetic process"/>
    <property type="evidence" value="ECO:0007669"/>
    <property type="project" value="TreeGrafter"/>
</dbReference>
<dbReference type="SUPFAM" id="SSF53474">
    <property type="entry name" value="alpha/beta-Hydrolases"/>
    <property type="match status" value="1"/>
</dbReference>
<dbReference type="GO" id="GO:0016787">
    <property type="term" value="F:hydrolase activity"/>
    <property type="evidence" value="ECO:0007669"/>
    <property type="project" value="UniProtKB-KW"/>
</dbReference>
<gene>
    <name evidence="5" type="primary">metX</name>
    <name evidence="4" type="ORF">Lbir_2075</name>
    <name evidence="5" type="ORF">NCTC12437_01373</name>
</gene>
<keyword evidence="2" id="KW-0732">Signal</keyword>
<dbReference type="EMBL" id="UGNW01000001">
    <property type="protein sequence ID" value="STX31599.1"/>
    <property type="molecule type" value="Genomic_DNA"/>
</dbReference>
<keyword evidence="1 5" id="KW-0808">Transferase</keyword>
<proteinExistence type="predicted"/>
<evidence type="ECO:0000313" key="5">
    <source>
        <dbReference type="EMBL" id="STX31599.1"/>
    </source>
</evidence>
<dbReference type="AlphaFoldDB" id="A0A378I8Y1"/>
<evidence type="ECO:0000256" key="1">
    <source>
        <dbReference type="ARBA" id="ARBA00022679"/>
    </source>
</evidence>
<evidence type="ECO:0000259" key="3">
    <source>
        <dbReference type="Pfam" id="PF00561"/>
    </source>
</evidence>
<dbReference type="InterPro" id="IPR029058">
    <property type="entry name" value="AB_hydrolase_fold"/>
</dbReference>
<name>A0A378I8Y1_9GAMM</name>
<dbReference type="Pfam" id="PF00561">
    <property type="entry name" value="Abhydrolase_1"/>
    <property type="match status" value="1"/>
</dbReference>
<feature type="signal peptide" evidence="2">
    <location>
        <begin position="1"/>
        <end position="19"/>
    </location>
</feature>
<evidence type="ECO:0000256" key="2">
    <source>
        <dbReference type="SAM" id="SignalP"/>
    </source>
</evidence>
<evidence type="ECO:0000313" key="4">
    <source>
        <dbReference type="EMBL" id="KTC69336.1"/>
    </source>
</evidence>
<dbReference type="EMBL" id="LNXT01000040">
    <property type="protein sequence ID" value="KTC69336.1"/>
    <property type="molecule type" value="Genomic_DNA"/>
</dbReference>
<organism evidence="5 7">
    <name type="scientific">Legionella birminghamensis</name>
    <dbReference type="NCBI Taxonomy" id="28083"/>
    <lineage>
        <taxon>Bacteria</taxon>
        <taxon>Pseudomonadati</taxon>
        <taxon>Pseudomonadota</taxon>
        <taxon>Gammaproteobacteria</taxon>
        <taxon>Legionellales</taxon>
        <taxon>Legionellaceae</taxon>
        <taxon>Legionella</taxon>
    </lineage>
</organism>
<dbReference type="EC" id="2.3.1.31" evidence="5"/>
<protein>
    <submittedName>
        <fullName evidence="5">Alpha/beta hydrolase</fullName>
        <ecNumber evidence="5">2.3.1.31</ecNumber>
    </submittedName>
</protein>
<reference evidence="4 6" key="1">
    <citation type="submission" date="2015-11" db="EMBL/GenBank/DDBJ databases">
        <title>Genomic analysis of 38 Legionella species identifies large and diverse effector repertoires.</title>
        <authorList>
            <person name="Burstein D."/>
            <person name="Amaro F."/>
            <person name="Zusman T."/>
            <person name="Lifshitz Z."/>
            <person name="Cohen O."/>
            <person name="Gilbert J.A."/>
            <person name="Pupko T."/>
            <person name="Shuman H.A."/>
            <person name="Segal G."/>
        </authorList>
    </citation>
    <scope>NUCLEOTIDE SEQUENCE [LARGE SCALE GENOMIC DNA]</scope>
    <source>
        <strain evidence="4 6">CDC#1407-AL-14</strain>
    </source>
</reference>
<sequence>MVRYCLFITLVLFYFPLEAEQMQAQANELQKSHFLKIEHFRLTSGKTLRNLKLHYLTLGKPKYNERHEITNAIMLFHATINDSSSFLQSSLAPFLFNKGAPFDAQKYYIIIPDGIGAGQSSKPSDGLYGQFPVYGYKDQIAASKAVLDSLGVNHLKLVLGTSMGGMLTWLWGETYPDSTDVLIPIVSTPLQVCGRNFIWREMMLAAIRNDPLWLWKL</sequence>
<dbReference type="Proteomes" id="UP000054735">
    <property type="component" value="Unassembled WGS sequence"/>
</dbReference>